<organism evidence="2 3">
    <name type="scientific">Pedobacter lusitanus</name>
    <dbReference type="NCBI Taxonomy" id="1503925"/>
    <lineage>
        <taxon>Bacteria</taxon>
        <taxon>Pseudomonadati</taxon>
        <taxon>Bacteroidota</taxon>
        <taxon>Sphingobacteriia</taxon>
        <taxon>Sphingobacteriales</taxon>
        <taxon>Sphingobacteriaceae</taxon>
        <taxon>Pedobacter</taxon>
    </lineage>
</organism>
<dbReference type="AlphaFoldDB" id="A0A0D0FRI2"/>
<evidence type="ECO:0008006" key="4">
    <source>
        <dbReference type="Google" id="ProtNLM"/>
    </source>
</evidence>
<accession>A0A0D0FRI2</accession>
<proteinExistence type="predicted"/>
<reference evidence="2 3" key="1">
    <citation type="submission" date="2015-01" db="EMBL/GenBank/DDBJ databases">
        <title>Draft genome sequence of Pedobacter sp. NL19 isolated from sludge of an effluent treatment pond in an abandoned uranium mine.</title>
        <authorList>
            <person name="Santos T."/>
            <person name="Caetano T."/>
            <person name="Covas C."/>
            <person name="Cruz A."/>
            <person name="Mendo S."/>
        </authorList>
    </citation>
    <scope>NUCLEOTIDE SEQUENCE [LARGE SCALE GENOMIC DNA]</scope>
    <source>
        <strain evidence="2 3">NL19</strain>
    </source>
</reference>
<evidence type="ECO:0000256" key="1">
    <source>
        <dbReference type="SAM" id="SignalP"/>
    </source>
</evidence>
<sequence length="323" mass="37701">MFKNLFFLLIFMCLFSCNYPGKGSLGGWSYFTFPIQKNKFKLAVDSFRKAHPENVIPEKWQYDSDYWQKGTGALEGDVLYLNKGREEMYFFSYMPRVEDQNGVSTRIALRSVFKNGKWSRKVELDEVEQKIISKRFHEEIISELESITKTKSKSEHEIYEQSENDYEHSGKRSNLVLVIDSTKYSAVKKVLSLREKSDSAATVLMNGKFDVPAVLKLEEICAKVKTDDFTMQSFTTTVEDLFYSHMASFTNYYMANPNSCLRGKLKLSMEEYMSAYAPKDRMKKHLEKNKRILKKAELENFSPKQISFLHALFDNIKLRVDNF</sequence>
<dbReference type="OrthoDB" id="754366at2"/>
<evidence type="ECO:0000313" key="3">
    <source>
        <dbReference type="Proteomes" id="UP000032049"/>
    </source>
</evidence>
<dbReference type="RefSeq" id="WP_041885990.1">
    <property type="nucleotide sequence ID" value="NZ_CP157278.1"/>
</dbReference>
<name>A0A0D0FRI2_9SPHI</name>
<gene>
    <name evidence="2" type="ORF">TH53_22850</name>
</gene>
<feature type="chain" id="PRO_5002210184" description="Lipoprotein" evidence="1">
    <location>
        <begin position="19"/>
        <end position="323"/>
    </location>
</feature>
<dbReference type="EMBL" id="JXRA01000116">
    <property type="protein sequence ID" value="KIO75084.1"/>
    <property type="molecule type" value="Genomic_DNA"/>
</dbReference>
<feature type="signal peptide" evidence="1">
    <location>
        <begin position="1"/>
        <end position="18"/>
    </location>
</feature>
<protein>
    <recommendedName>
        <fullName evidence="4">Lipoprotein</fullName>
    </recommendedName>
</protein>
<keyword evidence="3" id="KW-1185">Reference proteome</keyword>
<evidence type="ECO:0000313" key="2">
    <source>
        <dbReference type="EMBL" id="KIO75084.1"/>
    </source>
</evidence>
<dbReference type="Proteomes" id="UP000032049">
    <property type="component" value="Unassembled WGS sequence"/>
</dbReference>
<keyword evidence="1" id="KW-0732">Signal</keyword>
<comment type="caution">
    <text evidence="2">The sequence shown here is derived from an EMBL/GenBank/DDBJ whole genome shotgun (WGS) entry which is preliminary data.</text>
</comment>